<dbReference type="PROSITE" id="PS00455">
    <property type="entry name" value="AMP_BINDING"/>
    <property type="match status" value="1"/>
</dbReference>
<dbReference type="InterPro" id="IPR020845">
    <property type="entry name" value="AMP-binding_CS"/>
</dbReference>
<dbReference type="InterPro" id="IPR042099">
    <property type="entry name" value="ANL_N_sf"/>
</dbReference>
<keyword evidence="2" id="KW-0436">Ligase</keyword>
<dbReference type="PANTHER" id="PTHR42921:SF1">
    <property type="entry name" value="ACETOACETYL-COA SYNTHETASE"/>
    <property type="match status" value="1"/>
</dbReference>
<evidence type="ECO:0000256" key="4">
    <source>
        <dbReference type="ARBA" id="ARBA00022840"/>
    </source>
</evidence>
<feature type="domain" description="AMP-dependent synthetase/ligase" evidence="5">
    <location>
        <begin position="106"/>
        <end position="474"/>
    </location>
</feature>
<keyword evidence="3" id="KW-0547">Nucleotide-binding</keyword>
<dbReference type="AlphaFoldDB" id="A0A1X1RCX4"/>
<accession>A0A1X1RCX4</accession>
<dbReference type="SUPFAM" id="SSF56801">
    <property type="entry name" value="Acetyl-CoA synthetase-like"/>
    <property type="match status" value="1"/>
</dbReference>
<evidence type="ECO:0000256" key="2">
    <source>
        <dbReference type="ARBA" id="ARBA00022598"/>
    </source>
</evidence>
<sequence length="655" mass="70202">MTTDPAGSAPEPGGWTPDVRTVAHARITEFCDWLRANDNGDFADYQQLWRASVSDVAWFWEAVWRFFEIPLRAAPTEILGSAEMPGAQWFPGGRLNYVDQVFRHADPERPAMVVAGEDGAAEWSWQRLESETAGFANYLRGLGVRPGDRVVGYLPNIGETVVAFLAAASIGAVWAVCNPDLAVDGVVARLGQLEPTVLIAADGTVYGGKRHDKRAEIAALRAALPGLRSTVVVPRLGLDLAELGEVTGWAEAIAVGGDLQSEPVAFDHPLWVLFSSGTTGTPKGIVHGHGGVVFEHVKYLGLQLDLRPEERFCWYTTTSWMMWNFQVAGLLVGATIVLYDGSPTHPDTDGMWRVLADHRVSVFGAGAGYLLACAKEGLLPGQRYDLSRLRGVGSTGSPLPAEGFAWVQRGLGRAVPVQSCSGGTDVVTAFIGSAPTVPIRAGELGCLSLGAAIEAWDDGQPVIGVAGELVITKPMPSMPVFFWNDPDGARYRDAYFAKYPEVWCHGDWITITERGSVVVHGRSDATLNRGGIRMGSAEIYNAVESMPAIRDCLVVGVELADGGYWMPLFVALADGAVLDDALRAEITAAIRGSASPRHVPDDILAVPGIPRTMTGKRLEIPIKRILLGAAPAQVVSAAAVDDPGLLDGFTEYVRR</sequence>
<dbReference type="NCBIfam" id="TIGR01217">
    <property type="entry name" value="ac_ac_CoA_syn"/>
    <property type="match status" value="1"/>
</dbReference>
<dbReference type="Pfam" id="PF00501">
    <property type="entry name" value="AMP-binding"/>
    <property type="match status" value="1"/>
</dbReference>
<protein>
    <submittedName>
        <fullName evidence="8">Acetoacetyl-CoA synthetase</fullName>
    </submittedName>
</protein>
<dbReference type="Gene3D" id="3.40.50.12780">
    <property type="entry name" value="N-terminal domain of ligase-like"/>
    <property type="match status" value="1"/>
</dbReference>
<comment type="caution">
    <text evidence="8">The sequence shown here is derived from an EMBL/GenBank/DDBJ whole genome shotgun (WGS) entry which is preliminary data.</text>
</comment>
<evidence type="ECO:0000259" key="5">
    <source>
        <dbReference type="Pfam" id="PF00501"/>
    </source>
</evidence>
<dbReference type="STRING" id="1793.AWC04_10805"/>
<dbReference type="Gene3D" id="3.30.300.30">
    <property type="match status" value="1"/>
</dbReference>
<name>A0A1X1RCX4_MYCFA</name>
<evidence type="ECO:0000313" key="8">
    <source>
        <dbReference type="EMBL" id="ORV03117.1"/>
    </source>
</evidence>
<evidence type="ECO:0000256" key="1">
    <source>
        <dbReference type="ARBA" id="ARBA00006432"/>
    </source>
</evidence>
<feature type="domain" description="AMP-binding enzyme C-terminal" evidence="6">
    <location>
        <begin position="540"/>
        <end position="616"/>
    </location>
</feature>
<dbReference type="Pfam" id="PF13193">
    <property type="entry name" value="AMP-binding_C"/>
    <property type="match status" value="1"/>
</dbReference>
<evidence type="ECO:0000313" key="9">
    <source>
        <dbReference type="Proteomes" id="UP000193484"/>
    </source>
</evidence>
<comment type="similarity">
    <text evidence="1">Belongs to the ATP-dependent AMP-binding enzyme family.</text>
</comment>
<reference evidence="8 9" key="1">
    <citation type="submission" date="2016-01" db="EMBL/GenBank/DDBJ databases">
        <title>The new phylogeny of the genus Mycobacterium.</title>
        <authorList>
            <person name="Tarcisio F."/>
            <person name="Conor M."/>
            <person name="Antonella G."/>
            <person name="Elisabetta G."/>
            <person name="Giulia F.S."/>
            <person name="Sara T."/>
            <person name="Anna F."/>
            <person name="Clotilde B."/>
            <person name="Roberto B."/>
            <person name="Veronica D.S."/>
            <person name="Fabio R."/>
            <person name="Monica P."/>
            <person name="Olivier J."/>
            <person name="Enrico T."/>
            <person name="Nicola S."/>
        </authorList>
    </citation>
    <scope>NUCLEOTIDE SEQUENCE [LARGE SCALE GENOMIC DNA]</scope>
    <source>
        <strain evidence="8 9">DSM 44179</strain>
    </source>
</reference>
<dbReference type="NCBIfam" id="NF002937">
    <property type="entry name" value="PRK03584.1"/>
    <property type="match status" value="1"/>
</dbReference>
<evidence type="ECO:0000256" key="3">
    <source>
        <dbReference type="ARBA" id="ARBA00022741"/>
    </source>
</evidence>
<dbReference type="GO" id="GO:0030729">
    <property type="term" value="F:acetoacetate-CoA ligase activity"/>
    <property type="evidence" value="ECO:0007669"/>
    <property type="project" value="InterPro"/>
</dbReference>
<feature type="domain" description="Acetyl-coenzyme A synthetase N-terminal" evidence="7">
    <location>
        <begin position="45"/>
        <end position="98"/>
    </location>
</feature>
<dbReference type="EMBL" id="LQOJ01000039">
    <property type="protein sequence ID" value="ORV03117.1"/>
    <property type="molecule type" value="Genomic_DNA"/>
</dbReference>
<proteinExistence type="inferred from homology"/>
<dbReference type="InterPro" id="IPR005914">
    <property type="entry name" value="Acac_CoA_synth"/>
</dbReference>
<keyword evidence="4" id="KW-0067">ATP-binding</keyword>
<dbReference type="GO" id="GO:0006629">
    <property type="term" value="P:lipid metabolic process"/>
    <property type="evidence" value="ECO:0007669"/>
    <property type="project" value="InterPro"/>
</dbReference>
<dbReference type="InterPro" id="IPR025110">
    <property type="entry name" value="AMP-bd_C"/>
</dbReference>
<dbReference type="OrthoDB" id="9803968at2"/>
<evidence type="ECO:0000259" key="7">
    <source>
        <dbReference type="Pfam" id="PF16177"/>
    </source>
</evidence>
<dbReference type="InterPro" id="IPR032387">
    <property type="entry name" value="ACAS_N"/>
</dbReference>
<dbReference type="GO" id="GO:0005524">
    <property type="term" value="F:ATP binding"/>
    <property type="evidence" value="ECO:0007669"/>
    <property type="project" value="UniProtKB-KW"/>
</dbReference>
<keyword evidence="9" id="KW-1185">Reference proteome</keyword>
<evidence type="ECO:0000259" key="6">
    <source>
        <dbReference type="Pfam" id="PF13193"/>
    </source>
</evidence>
<dbReference type="InterPro" id="IPR000873">
    <property type="entry name" value="AMP-dep_synth/lig_dom"/>
</dbReference>
<organism evidence="8 9">
    <name type="scientific">Mycolicibacterium fallax</name>
    <name type="common">Mycobacterium fallax</name>
    <dbReference type="NCBI Taxonomy" id="1793"/>
    <lineage>
        <taxon>Bacteria</taxon>
        <taxon>Bacillati</taxon>
        <taxon>Actinomycetota</taxon>
        <taxon>Actinomycetes</taxon>
        <taxon>Mycobacteriales</taxon>
        <taxon>Mycobacteriaceae</taxon>
        <taxon>Mycolicibacterium</taxon>
    </lineage>
</organism>
<gene>
    <name evidence="8" type="ORF">AWC04_10805</name>
</gene>
<dbReference type="Proteomes" id="UP000193484">
    <property type="component" value="Unassembled WGS sequence"/>
</dbReference>
<dbReference type="PANTHER" id="PTHR42921">
    <property type="entry name" value="ACETOACETYL-COA SYNTHETASE"/>
    <property type="match status" value="1"/>
</dbReference>
<dbReference type="Pfam" id="PF16177">
    <property type="entry name" value="ACAS_N"/>
    <property type="match status" value="1"/>
</dbReference>
<dbReference type="InterPro" id="IPR045851">
    <property type="entry name" value="AMP-bd_C_sf"/>
</dbReference>
<dbReference type="RefSeq" id="WP_085095963.1">
    <property type="nucleotide sequence ID" value="NZ_AP022603.1"/>
</dbReference>